<evidence type="ECO:0000313" key="4">
    <source>
        <dbReference type="EMBL" id="MBC3831933.1"/>
    </source>
</evidence>
<dbReference type="RefSeq" id="WP_186890953.1">
    <property type="nucleotide sequence ID" value="NZ_JACOFU010000003.1"/>
</dbReference>
<protein>
    <submittedName>
        <fullName evidence="4">Zinc-ribbon domain-containing protein</fullName>
    </submittedName>
</protein>
<feature type="domain" description="Zinc finger/thioredoxin putative" evidence="3">
    <location>
        <begin position="3"/>
        <end position="37"/>
    </location>
</feature>
<feature type="region of interest" description="Disordered" evidence="1">
    <location>
        <begin position="335"/>
        <end position="392"/>
    </location>
</feature>
<keyword evidence="5" id="KW-1185">Reference proteome</keyword>
<dbReference type="NCBIfam" id="TIGR02098">
    <property type="entry name" value="MJ0042_CXXC"/>
    <property type="match status" value="1"/>
</dbReference>
<dbReference type="Pfam" id="PF11906">
    <property type="entry name" value="DUF3426"/>
    <property type="match status" value="1"/>
</dbReference>
<dbReference type="InterPro" id="IPR021834">
    <property type="entry name" value="DUF3426"/>
</dbReference>
<feature type="compositionally biased region" description="Basic and acidic residues" evidence="1">
    <location>
        <begin position="335"/>
        <end position="347"/>
    </location>
</feature>
<comment type="caution">
    <text evidence="4">The sequence shown here is derived from an EMBL/GenBank/DDBJ whole genome shotgun (WGS) entry which is preliminary data.</text>
</comment>
<name>A0ABR6XRG3_9BURK</name>
<feature type="region of interest" description="Disordered" evidence="1">
    <location>
        <begin position="50"/>
        <end position="69"/>
    </location>
</feature>
<sequence>MALATQCPHCYTSFRVANDQLKLHAGMVRCGACQLTFNGIEHLLAPGEAPRTAPALQKPEAPDETQNVSPDLKVETNAPEELPQTTAEPTVIASELDTSVEENSSADNDLELAQSTNASIPKEQNQEPIIAFTEVASATPNQNVSTNSTSASDIAQDLDFSSSSTSHEDIDLQQTLPVESSIDVNANADDETAIADGKTDALDITEDDIDAFDQMFKITASSEQSANDQVVIDIAATVAPTEVTTEVPTEATTTATESAQANLIKQFSAQLETIEPELGVQPEKDIPKRQAPPLTGKLEFELTSEEQALVEQAELLHQLELENRAAILDEDAKEWSRHEPSFDEKMSLESFTPDPNTVEDPLFPNKTTSPQRIKESPDSLTEQDVSHSGDTDDTDVTPGFVLLAEKKRRYGKWQTFGWSVSCLILLMAIVLQSTYFFRSTIAAEWPATKPHLLRACQLLACQIKLPAQRQMLELAGSELLILNEELRINTLAFQIQNKSNTAQEWPALELTLKDLRGKTVLQKVFQPTEYLNNKADLAKGIAARSESNHKLHFELNTIKASNYEVGIFYP</sequence>
<dbReference type="EMBL" id="JACOFU010000003">
    <property type="protein sequence ID" value="MBC3831933.1"/>
    <property type="molecule type" value="Genomic_DNA"/>
</dbReference>
<dbReference type="Pfam" id="PF13719">
    <property type="entry name" value="Zn_ribbon_5"/>
    <property type="match status" value="1"/>
</dbReference>
<keyword evidence="2" id="KW-0472">Membrane</keyword>
<keyword evidence="2" id="KW-1133">Transmembrane helix</keyword>
<reference evidence="4 5" key="1">
    <citation type="submission" date="2020-08" db="EMBL/GenBank/DDBJ databases">
        <title>Novel species isolated from subtropical streams in China.</title>
        <authorList>
            <person name="Lu H."/>
        </authorList>
    </citation>
    <scope>NUCLEOTIDE SEQUENCE [LARGE SCALE GENOMIC DNA]</scope>
    <source>
        <strain evidence="4 5">KCTC 52442</strain>
    </source>
</reference>
<feature type="transmembrane region" description="Helical" evidence="2">
    <location>
        <begin position="416"/>
        <end position="437"/>
    </location>
</feature>
<dbReference type="InterPro" id="IPR011723">
    <property type="entry name" value="Znf/thioredoxin_put"/>
</dbReference>
<dbReference type="Proteomes" id="UP000643610">
    <property type="component" value="Unassembled WGS sequence"/>
</dbReference>
<accession>A0ABR6XRG3</accession>
<gene>
    <name evidence="4" type="ORF">H8K33_10470</name>
</gene>
<evidence type="ECO:0000259" key="3">
    <source>
        <dbReference type="Pfam" id="PF13719"/>
    </source>
</evidence>
<evidence type="ECO:0000313" key="5">
    <source>
        <dbReference type="Proteomes" id="UP000643610"/>
    </source>
</evidence>
<evidence type="ECO:0000256" key="1">
    <source>
        <dbReference type="SAM" id="MobiDB-lite"/>
    </source>
</evidence>
<keyword evidence="2" id="KW-0812">Transmembrane</keyword>
<evidence type="ECO:0000256" key="2">
    <source>
        <dbReference type="SAM" id="Phobius"/>
    </source>
</evidence>
<proteinExistence type="predicted"/>
<organism evidence="4 5">
    <name type="scientific">Undibacterium amnicola</name>
    <dbReference type="NCBI Taxonomy" id="1834038"/>
    <lineage>
        <taxon>Bacteria</taxon>
        <taxon>Pseudomonadati</taxon>
        <taxon>Pseudomonadota</taxon>
        <taxon>Betaproteobacteria</taxon>
        <taxon>Burkholderiales</taxon>
        <taxon>Oxalobacteraceae</taxon>
        <taxon>Undibacterium</taxon>
    </lineage>
</organism>